<proteinExistence type="predicted"/>
<dbReference type="AlphaFoldDB" id="A0A1D3K8D2"/>
<evidence type="ECO:0000313" key="2">
    <source>
        <dbReference type="Proteomes" id="UP000245431"/>
    </source>
</evidence>
<sequence>MTPSTNDLIKILQEQHPELKWGTYPLDDYDVYAEKDAPELLVCFSSEDFDLEDGLVDPCSTFTGESCSPSHWGISVEAAEMIQAHNKVFVSKYPKCDGPKASVEIRQSLALRASATRNAVRQ</sequence>
<accession>A0A1D3K8D2</accession>
<dbReference type="Proteomes" id="UP000245431">
    <property type="component" value="Chromosome PVE_r2"/>
</dbReference>
<dbReference type="EMBL" id="LT599584">
    <property type="protein sequence ID" value="SBW84441.1"/>
    <property type="molecule type" value="Genomic_DNA"/>
</dbReference>
<evidence type="ECO:0000313" key="1">
    <source>
        <dbReference type="EMBL" id="SBW84441.1"/>
    </source>
</evidence>
<name>A0A1D3K8D2_PSEVE</name>
<organism evidence="1 2">
    <name type="scientific">Pseudomonas veronii 1YdBTEX2</name>
    <dbReference type="NCBI Taxonomy" id="1295141"/>
    <lineage>
        <taxon>Bacteria</taxon>
        <taxon>Pseudomonadati</taxon>
        <taxon>Pseudomonadota</taxon>
        <taxon>Gammaproteobacteria</taxon>
        <taxon>Pseudomonadales</taxon>
        <taxon>Pseudomonadaceae</taxon>
        <taxon>Pseudomonas</taxon>
    </lineage>
</organism>
<gene>
    <name evidence="1" type="ORF">PVE_R2G0414</name>
</gene>
<reference evidence="2" key="1">
    <citation type="submission" date="2016-07" db="EMBL/GenBank/DDBJ databases">
        <authorList>
            <person name="Florea S."/>
            <person name="Webb J.S."/>
            <person name="Jaromczyk J."/>
            <person name="Schardl C.L."/>
        </authorList>
    </citation>
    <scope>NUCLEOTIDE SEQUENCE [LARGE SCALE GENOMIC DNA]</scope>
    <source>
        <strain evidence="2">1YdBTEX2</strain>
    </source>
</reference>
<protein>
    <submittedName>
        <fullName evidence="1">Uncharacterized protein</fullName>
    </submittedName>
</protein>